<feature type="region of interest" description="Disordered" evidence="1">
    <location>
        <begin position="26"/>
        <end position="48"/>
    </location>
</feature>
<name>A0A0R3SJT5_HYMDI</name>
<protein>
    <submittedName>
        <fullName evidence="6">Ovule protein</fullName>
    </submittedName>
</protein>
<feature type="compositionally biased region" description="Polar residues" evidence="1">
    <location>
        <begin position="32"/>
        <end position="44"/>
    </location>
</feature>
<evidence type="ECO:0000313" key="6">
    <source>
        <dbReference type="WBParaSite" id="HDID_0000520001-mRNA-1"/>
    </source>
</evidence>
<sequence length="104" mass="11464">MEDAIHKLGSNRTVAASTIHIYPNARNHKSHTPISHTANVNPISQHGPKRTRIAQPYTIAFNTSQPTLVSFYVSQCSQLQLPSRGHFKSIPIHGILKYPNATGP</sequence>
<keyword evidence="5" id="KW-1185">Reference proteome</keyword>
<dbReference type="Proteomes" id="UP000274504">
    <property type="component" value="Unassembled WGS sequence"/>
</dbReference>
<reference evidence="6" key="1">
    <citation type="submission" date="2017-02" db="UniProtKB">
        <authorList>
            <consortium name="WormBaseParasite"/>
        </authorList>
    </citation>
    <scope>IDENTIFICATION</scope>
</reference>
<organism evidence="6">
    <name type="scientific">Hymenolepis diminuta</name>
    <name type="common">Rat tapeworm</name>
    <dbReference type="NCBI Taxonomy" id="6216"/>
    <lineage>
        <taxon>Eukaryota</taxon>
        <taxon>Metazoa</taxon>
        <taxon>Spiralia</taxon>
        <taxon>Lophotrochozoa</taxon>
        <taxon>Platyhelminthes</taxon>
        <taxon>Cestoda</taxon>
        <taxon>Eucestoda</taxon>
        <taxon>Cyclophyllidea</taxon>
        <taxon>Hymenolepididae</taxon>
        <taxon>Hymenolepis</taxon>
    </lineage>
</organism>
<reference evidence="2 4" key="2">
    <citation type="submission" date="2018-11" db="EMBL/GenBank/DDBJ databases">
        <authorList>
            <consortium name="Pathogen Informatics"/>
        </authorList>
    </citation>
    <scope>NUCLEOTIDE SEQUENCE [LARGE SCALE GENOMIC DNA]</scope>
</reference>
<dbReference type="EMBL" id="CABIJS010000028">
    <property type="protein sequence ID" value="VUZ40093.1"/>
    <property type="molecule type" value="Genomic_DNA"/>
</dbReference>
<proteinExistence type="predicted"/>
<dbReference type="WBParaSite" id="HDID_0000520001-mRNA-1">
    <property type="protein sequence ID" value="HDID_0000520001-mRNA-1"/>
    <property type="gene ID" value="HDID_0000520001"/>
</dbReference>
<dbReference type="EMBL" id="UYSG01002469">
    <property type="protein sequence ID" value="VDL57517.1"/>
    <property type="molecule type" value="Genomic_DNA"/>
</dbReference>
<evidence type="ECO:0000313" key="5">
    <source>
        <dbReference type="Proteomes" id="UP000321570"/>
    </source>
</evidence>
<dbReference type="AlphaFoldDB" id="A0A0R3SJT5"/>
<evidence type="ECO:0000256" key="1">
    <source>
        <dbReference type="SAM" id="MobiDB-lite"/>
    </source>
</evidence>
<accession>A0A0R3SJT5</accession>
<gene>
    <name evidence="2" type="ORF">HDID_LOCUS5199</name>
    <name evidence="3" type="ORF">WMSIL1_LOCUS1204</name>
</gene>
<evidence type="ECO:0000313" key="4">
    <source>
        <dbReference type="Proteomes" id="UP000274504"/>
    </source>
</evidence>
<reference evidence="3 5" key="3">
    <citation type="submission" date="2019-07" db="EMBL/GenBank/DDBJ databases">
        <authorList>
            <person name="Jastrzebski P J."/>
            <person name="Paukszto L."/>
            <person name="Jastrzebski P J."/>
        </authorList>
    </citation>
    <scope>NUCLEOTIDE SEQUENCE [LARGE SCALE GENOMIC DNA]</scope>
    <source>
        <strain evidence="3 5">WMS-il1</strain>
    </source>
</reference>
<dbReference type="Proteomes" id="UP000321570">
    <property type="component" value="Unassembled WGS sequence"/>
</dbReference>
<evidence type="ECO:0000313" key="3">
    <source>
        <dbReference type="EMBL" id="VUZ40093.1"/>
    </source>
</evidence>
<evidence type="ECO:0000313" key="2">
    <source>
        <dbReference type="EMBL" id="VDL57517.1"/>
    </source>
</evidence>